<keyword evidence="3" id="KW-1185">Reference proteome</keyword>
<dbReference type="InterPro" id="IPR002487">
    <property type="entry name" value="TF_Kbox"/>
</dbReference>
<name>A0A453FH08_AEGTS</name>
<reference evidence="2" key="5">
    <citation type="journal article" date="2021" name="G3 (Bethesda)">
        <title>Aegilops tauschii genome assembly Aet v5.0 features greater sequence contiguity and improved annotation.</title>
        <authorList>
            <person name="Wang L."/>
            <person name="Zhu T."/>
            <person name="Rodriguez J.C."/>
            <person name="Deal K.R."/>
            <person name="Dubcovsky J."/>
            <person name="McGuire P.E."/>
            <person name="Lux T."/>
            <person name="Spannagl M."/>
            <person name="Mayer K.F.X."/>
            <person name="Baldrich P."/>
            <person name="Meyers B.C."/>
            <person name="Huo N."/>
            <person name="Gu Y.Q."/>
            <person name="Zhou H."/>
            <person name="Devos K.M."/>
            <person name="Bennetzen J.L."/>
            <person name="Unver T."/>
            <person name="Budak H."/>
            <person name="Gulick P.J."/>
            <person name="Galiba G."/>
            <person name="Kalapos B."/>
            <person name="Nelson D.R."/>
            <person name="Li P."/>
            <person name="You F.M."/>
            <person name="Luo M.C."/>
            <person name="Dvorak J."/>
        </authorList>
    </citation>
    <scope>NUCLEOTIDE SEQUENCE [LARGE SCALE GENOMIC DNA]</scope>
    <source>
        <strain evidence="2">cv. AL8/78</strain>
    </source>
</reference>
<dbReference type="Proteomes" id="UP000015105">
    <property type="component" value="Chromosome 3D"/>
</dbReference>
<accession>A0A453FH08</accession>
<dbReference type="Pfam" id="PF01486">
    <property type="entry name" value="K-box"/>
    <property type="match status" value="1"/>
</dbReference>
<organism evidence="2 3">
    <name type="scientific">Aegilops tauschii subsp. strangulata</name>
    <name type="common">Goatgrass</name>
    <dbReference type="NCBI Taxonomy" id="200361"/>
    <lineage>
        <taxon>Eukaryota</taxon>
        <taxon>Viridiplantae</taxon>
        <taxon>Streptophyta</taxon>
        <taxon>Embryophyta</taxon>
        <taxon>Tracheophyta</taxon>
        <taxon>Spermatophyta</taxon>
        <taxon>Magnoliopsida</taxon>
        <taxon>Liliopsida</taxon>
        <taxon>Poales</taxon>
        <taxon>Poaceae</taxon>
        <taxon>BOP clade</taxon>
        <taxon>Pooideae</taxon>
        <taxon>Triticodae</taxon>
        <taxon>Triticeae</taxon>
        <taxon>Triticinae</taxon>
        <taxon>Aegilops</taxon>
    </lineage>
</organism>
<reference evidence="2" key="4">
    <citation type="submission" date="2019-03" db="UniProtKB">
        <authorList>
            <consortium name="EnsemblPlants"/>
        </authorList>
    </citation>
    <scope>IDENTIFICATION</scope>
</reference>
<proteinExistence type="predicted"/>
<evidence type="ECO:0000259" key="1">
    <source>
        <dbReference type="PROSITE" id="PS51297"/>
    </source>
</evidence>
<evidence type="ECO:0000313" key="3">
    <source>
        <dbReference type="Proteomes" id="UP000015105"/>
    </source>
</evidence>
<reference evidence="3" key="2">
    <citation type="journal article" date="2017" name="Nat. Plants">
        <title>The Aegilops tauschii genome reveals multiple impacts of transposons.</title>
        <authorList>
            <person name="Zhao G."/>
            <person name="Zou C."/>
            <person name="Li K."/>
            <person name="Wang K."/>
            <person name="Li T."/>
            <person name="Gao L."/>
            <person name="Zhang X."/>
            <person name="Wang H."/>
            <person name="Yang Z."/>
            <person name="Liu X."/>
            <person name="Jiang W."/>
            <person name="Mao L."/>
            <person name="Kong X."/>
            <person name="Jiao Y."/>
            <person name="Jia J."/>
        </authorList>
    </citation>
    <scope>NUCLEOTIDE SEQUENCE [LARGE SCALE GENOMIC DNA]</scope>
    <source>
        <strain evidence="3">cv. AL8/78</strain>
    </source>
</reference>
<dbReference type="EnsemblPlants" id="AET3Gv20676100.7">
    <property type="protein sequence ID" value="AET3Gv20676100.7"/>
    <property type="gene ID" value="AET3Gv20676100"/>
</dbReference>
<reference evidence="2" key="3">
    <citation type="journal article" date="2017" name="Nature">
        <title>Genome sequence of the progenitor of the wheat D genome Aegilops tauschii.</title>
        <authorList>
            <person name="Luo M.C."/>
            <person name="Gu Y.Q."/>
            <person name="Puiu D."/>
            <person name="Wang H."/>
            <person name="Twardziok S.O."/>
            <person name="Deal K.R."/>
            <person name="Huo N."/>
            <person name="Zhu T."/>
            <person name="Wang L."/>
            <person name="Wang Y."/>
            <person name="McGuire P.E."/>
            <person name="Liu S."/>
            <person name="Long H."/>
            <person name="Ramasamy R.K."/>
            <person name="Rodriguez J.C."/>
            <person name="Van S.L."/>
            <person name="Yuan L."/>
            <person name="Wang Z."/>
            <person name="Xia Z."/>
            <person name="Xiao L."/>
            <person name="Anderson O.D."/>
            <person name="Ouyang S."/>
            <person name="Liang Y."/>
            <person name="Zimin A.V."/>
            <person name="Pertea G."/>
            <person name="Qi P."/>
            <person name="Bennetzen J.L."/>
            <person name="Dai X."/>
            <person name="Dawson M.W."/>
            <person name="Muller H.G."/>
            <person name="Kugler K."/>
            <person name="Rivarola-Duarte L."/>
            <person name="Spannagl M."/>
            <person name="Mayer K.F.X."/>
            <person name="Lu F.H."/>
            <person name="Bevan M.W."/>
            <person name="Leroy P."/>
            <person name="Li P."/>
            <person name="You F.M."/>
            <person name="Sun Q."/>
            <person name="Liu Z."/>
            <person name="Lyons E."/>
            <person name="Wicker T."/>
            <person name="Salzberg S.L."/>
            <person name="Devos K.M."/>
            <person name="Dvorak J."/>
        </authorList>
    </citation>
    <scope>NUCLEOTIDE SEQUENCE [LARGE SCALE GENOMIC DNA]</scope>
    <source>
        <strain evidence="2">cv. AL8/78</strain>
    </source>
</reference>
<dbReference type="Gramene" id="AET3Gv20676100.7">
    <property type="protein sequence ID" value="AET3Gv20676100.7"/>
    <property type="gene ID" value="AET3Gv20676100"/>
</dbReference>
<evidence type="ECO:0000313" key="2">
    <source>
        <dbReference type="EnsemblPlants" id="AET3Gv20676100.7"/>
    </source>
</evidence>
<feature type="domain" description="K-box" evidence="1">
    <location>
        <begin position="17"/>
        <end position="107"/>
    </location>
</feature>
<dbReference type="GO" id="GO:0005634">
    <property type="term" value="C:nucleus"/>
    <property type="evidence" value="ECO:0007669"/>
    <property type="project" value="InterPro"/>
</dbReference>
<sequence length="128" mass="14570">ERYEAATHTKVWSDIRQQERRAELEKVAKMCDLLEKELRFMTVDDGEQYTVPSLAALEHNLEAAMHKVRSEKDRKIGGEMSYLENMIRGKQAERYGLCDKLAHAQSLKVVEGGSTSLNNGLDLKLGFN</sequence>
<protein>
    <recommendedName>
        <fullName evidence="1">K-box domain-containing protein</fullName>
    </recommendedName>
</protein>
<reference evidence="3" key="1">
    <citation type="journal article" date="2014" name="Science">
        <title>Ancient hybridizations among the ancestral genomes of bread wheat.</title>
        <authorList>
            <consortium name="International Wheat Genome Sequencing Consortium,"/>
            <person name="Marcussen T."/>
            <person name="Sandve S.R."/>
            <person name="Heier L."/>
            <person name="Spannagl M."/>
            <person name="Pfeifer M."/>
            <person name="Jakobsen K.S."/>
            <person name="Wulff B.B."/>
            <person name="Steuernagel B."/>
            <person name="Mayer K.F."/>
            <person name="Olsen O.A."/>
        </authorList>
    </citation>
    <scope>NUCLEOTIDE SEQUENCE [LARGE SCALE GENOMIC DNA]</scope>
    <source>
        <strain evidence="3">cv. AL8/78</strain>
    </source>
</reference>
<dbReference type="AlphaFoldDB" id="A0A453FH08"/>
<dbReference type="GO" id="GO:0003700">
    <property type="term" value="F:DNA-binding transcription factor activity"/>
    <property type="evidence" value="ECO:0007669"/>
    <property type="project" value="InterPro"/>
</dbReference>
<dbReference type="PROSITE" id="PS51297">
    <property type="entry name" value="K_BOX"/>
    <property type="match status" value="1"/>
</dbReference>